<dbReference type="PANTHER" id="PTHR34223">
    <property type="entry name" value="OS11G0201299 PROTEIN"/>
    <property type="match status" value="1"/>
</dbReference>
<name>A0AB32X0V8_THECC</name>
<dbReference type="InterPro" id="IPR053781">
    <property type="entry name" value="F-box_AtFBL13-like"/>
</dbReference>
<dbReference type="Pfam" id="PF00646">
    <property type="entry name" value="F-box"/>
    <property type="match status" value="1"/>
</dbReference>
<evidence type="ECO:0000313" key="3">
    <source>
        <dbReference type="Proteomes" id="UP000694886"/>
    </source>
</evidence>
<dbReference type="PROSITE" id="PS50181">
    <property type="entry name" value="FBOX"/>
    <property type="match status" value="1"/>
</dbReference>
<gene>
    <name evidence="4" type="primary">LOC108663742</name>
</gene>
<proteinExistence type="predicted"/>
<protein>
    <submittedName>
        <fullName evidence="4">F-box/LRR-repeat protein At3g28410</fullName>
    </submittedName>
</protein>
<dbReference type="Gene3D" id="1.20.1280.50">
    <property type="match status" value="1"/>
</dbReference>
<reference evidence="4" key="2">
    <citation type="submission" date="2025-08" db="UniProtKB">
        <authorList>
            <consortium name="RefSeq"/>
        </authorList>
    </citation>
    <scope>IDENTIFICATION</scope>
</reference>
<dbReference type="InterPro" id="IPR053197">
    <property type="entry name" value="F-box_SCFL_complex_component"/>
</dbReference>
<dbReference type="InterPro" id="IPR036047">
    <property type="entry name" value="F-box-like_dom_sf"/>
</dbReference>
<evidence type="ECO:0000313" key="4">
    <source>
        <dbReference type="RefSeq" id="XP_017984535.1"/>
    </source>
</evidence>
<sequence>MKKKNQEKQGRDPDRDNPRNTASNLDANDFISRLPNNILYQIISLLPFRSAVRTTFLSTQWKDLWKEIVLDSVHDVTMERVVVLIFRFLNDFAEQHGPRNKWGFRINFG</sequence>
<reference evidence="3" key="1">
    <citation type="journal article" date="1997" name="Nucleic Acids Res.">
        <title>tRNAscan-SE: a program for improved detection of transfer RNA genes in genomic sequence.</title>
        <authorList>
            <person name="Lowe T.M."/>
            <person name="Eddy S.R."/>
        </authorList>
    </citation>
    <scope>NUCLEOTIDE SEQUENCE [LARGE SCALE GENOMIC DNA]</scope>
    <source>
        <strain evidence="3">r\B97-61/B2</strain>
    </source>
</reference>
<evidence type="ECO:0000256" key="1">
    <source>
        <dbReference type="SAM" id="MobiDB-lite"/>
    </source>
</evidence>
<dbReference type="AlphaFoldDB" id="A0AB32X0V8"/>
<dbReference type="GeneID" id="108663742"/>
<dbReference type="KEGG" id="tcc:108663742"/>
<dbReference type="SUPFAM" id="SSF81383">
    <property type="entry name" value="F-box domain"/>
    <property type="match status" value="1"/>
</dbReference>
<dbReference type="PANTHER" id="PTHR34223:SF83">
    <property type="entry name" value="F-BOX DOMAIN-CONTAINING PROTEIN"/>
    <property type="match status" value="1"/>
</dbReference>
<dbReference type="InterPro" id="IPR001810">
    <property type="entry name" value="F-box_dom"/>
</dbReference>
<feature type="region of interest" description="Disordered" evidence="1">
    <location>
        <begin position="1"/>
        <end position="26"/>
    </location>
</feature>
<organism evidence="3 4">
    <name type="scientific">Theobroma cacao</name>
    <name type="common">Cacao</name>
    <name type="synonym">Cocoa</name>
    <dbReference type="NCBI Taxonomy" id="3641"/>
    <lineage>
        <taxon>Eukaryota</taxon>
        <taxon>Viridiplantae</taxon>
        <taxon>Streptophyta</taxon>
        <taxon>Embryophyta</taxon>
        <taxon>Tracheophyta</taxon>
        <taxon>Spermatophyta</taxon>
        <taxon>Magnoliopsida</taxon>
        <taxon>eudicotyledons</taxon>
        <taxon>Gunneridae</taxon>
        <taxon>Pentapetalae</taxon>
        <taxon>rosids</taxon>
        <taxon>malvids</taxon>
        <taxon>Malvales</taxon>
        <taxon>Malvaceae</taxon>
        <taxon>Byttnerioideae</taxon>
        <taxon>Theobroma</taxon>
    </lineage>
</organism>
<dbReference type="RefSeq" id="XP_017984535.1">
    <property type="nucleotide sequence ID" value="XM_018129046.1"/>
</dbReference>
<evidence type="ECO:0000259" key="2">
    <source>
        <dbReference type="PROSITE" id="PS50181"/>
    </source>
</evidence>
<feature type="compositionally biased region" description="Basic and acidic residues" evidence="1">
    <location>
        <begin position="1"/>
        <end position="18"/>
    </location>
</feature>
<dbReference type="Gramene" id="Tc10v2_t004140.1">
    <property type="protein sequence ID" value="Tc10v2_p004140.1"/>
    <property type="gene ID" value="Tc10v2_g004140"/>
</dbReference>
<dbReference type="Proteomes" id="UP000694886">
    <property type="component" value="Chromosome 10"/>
</dbReference>
<feature type="domain" description="F-box" evidence="2">
    <location>
        <begin position="28"/>
        <end position="81"/>
    </location>
</feature>
<dbReference type="CDD" id="cd22160">
    <property type="entry name" value="F-box_AtFBL13-like"/>
    <property type="match status" value="1"/>
</dbReference>
<accession>A0AB32X0V8</accession>